<dbReference type="InterPro" id="IPR023214">
    <property type="entry name" value="HAD_sf"/>
</dbReference>
<organism evidence="1 2">
    <name type="scientific">Pelistega indica</name>
    <dbReference type="NCBI Taxonomy" id="1414851"/>
    <lineage>
        <taxon>Bacteria</taxon>
        <taxon>Pseudomonadati</taxon>
        <taxon>Pseudomonadota</taxon>
        <taxon>Betaproteobacteria</taxon>
        <taxon>Burkholderiales</taxon>
        <taxon>Alcaligenaceae</taxon>
        <taxon>Pelistega</taxon>
    </lineage>
</organism>
<dbReference type="InterPro" id="IPR041492">
    <property type="entry name" value="HAD_2"/>
</dbReference>
<keyword evidence="1" id="KW-0378">Hydrolase</keyword>
<sequence length="243" mass="27709">MSTLIKRISSKNHAPISDRVWLFDLDNTIHDASHAIFDQINNSMTRAVMNALKLSFEQATQLRQRYWEKYGATMIGMHKHHGVNALKFLHASHHFDVAKYVKHQPRLRYLLNNTPGKKYVVTNAPYDYALTVLETLGVKECFEGICAIDHMCIHGHYRPKPSMKLMRGLLKELNCPAKNIVLVEDTLKNLKAAKQLGMQCAHIFNIGTPFSAIYDGRPSYVDIKKHSIQALLLSDFARYPSSC</sequence>
<dbReference type="PANTHER" id="PTHR47438">
    <property type="entry name" value="PHOSPHATE METABOLISM PROTEIN 8-RELATED"/>
    <property type="match status" value="1"/>
</dbReference>
<dbReference type="Gene3D" id="1.10.150.450">
    <property type="match status" value="1"/>
</dbReference>
<evidence type="ECO:0000313" key="2">
    <source>
        <dbReference type="Proteomes" id="UP000018766"/>
    </source>
</evidence>
<name>V8G0C1_9BURK</name>
<dbReference type="AlphaFoldDB" id="V8G0C1"/>
<dbReference type="NCBIfam" id="TIGR01509">
    <property type="entry name" value="HAD-SF-IA-v3"/>
    <property type="match status" value="1"/>
</dbReference>
<dbReference type="SFLD" id="SFLDS00003">
    <property type="entry name" value="Haloacid_Dehalogenase"/>
    <property type="match status" value="1"/>
</dbReference>
<gene>
    <name evidence="1" type="ORF">V757_08510</name>
</gene>
<comment type="caution">
    <text evidence="1">The sequence shown here is derived from an EMBL/GenBank/DDBJ whole genome shotgun (WGS) entry which is preliminary data.</text>
</comment>
<dbReference type="SFLD" id="SFLDG01129">
    <property type="entry name" value="C1.5:_HAD__Beta-PGM__Phosphata"/>
    <property type="match status" value="1"/>
</dbReference>
<dbReference type="RefSeq" id="WP_023951698.1">
    <property type="nucleotide sequence ID" value="NZ_AYSV01000092.1"/>
</dbReference>
<reference evidence="1 2" key="1">
    <citation type="submission" date="2013-11" db="EMBL/GenBank/DDBJ databases">
        <title>Genomic analysis of Pelistega sp. HM-7.</title>
        <authorList>
            <person name="Kumbhare S.V."/>
            <person name="Shetty S.A."/>
            <person name="Sharma O."/>
            <person name="Dhotre D.P."/>
        </authorList>
    </citation>
    <scope>NUCLEOTIDE SEQUENCE [LARGE SCALE GENOMIC DNA]</scope>
    <source>
        <strain evidence="1 2">HM-7</strain>
    </source>
</reference>
<dbReference type="PANTHER" id="PTHR47438:SF1">
    <property type="entry name" value="PHOSPHATE METABOLISM PROTEIN 8-RELATED"/>
    <property type="match status" value="1"/>
</dbReference>
<keyword evidence="2" id="KW-1185">Reference proteome</keyword>
<proteinExistence type="predicted"/>
<accession>V8G0C1</accession>
<dbReference type="InterPro" id="IPR036412">
    <property type="entry name" value="HAD-like_sf"/>
</dbReference>
<dbReference type="SUPFAM" id="SSF56784">
    <property type="entry name" value="HAD-like"/>
    <property type="match status" value="1"/>
</dbReference>
<evidence type="ECO:0000313" key="1">
    <source>
        <dbReference type="EMBL" id="ETD69890.1"/>
    </source>
</evidence>
<dbReference type="GO" id="GO:0006206">
    <property type="term" value="P:pyrimidine nucleobase metabolic process"/>
    <property type="evidence" value="ECO:0007669"/>
    <property type="project" value="TreeGrafter"/>
</dbReference>
<dbReference type="EMBL" id="AYSV01000092">
    <property type="protein sequence ID" value="ETD69890.1"/>
    <property type="molecule type" value="Genomic_DNA"/>
</dbReference>
<dbReference type="NCBIfam" id="TIGR01993">
    <property type="entry name" value="Pyr-5-nucltdase"/>
    <property type="match status" value="1"/>
</dbReference>
<protein>
    <submittedName>
        <fullName evidence="1">Hydrolase</fullName>
    </submittedName>
</protein>
<dbReference type="Pfam" id="PF13419">
    <property type="entry name" value="HAD_2"/>
    <property type="match status" value="1"/>
</dbReference>
<dbReference type="GO" id="GO:0008252">
    <property type="term" value="F:nucleotidase activity"/>
    <property type="evidence" value="ECO:0007669"/>
    <property type="project" value="TreeGrafter"/>
</dbReference>
<dbReference type="Proteomes" id="UP000018766">
    <property type="component" value="Unassembled WGS sequence"/>
</dbReference>
<dbReference type="InterPro" id="IPR052791">
    <property type="entry name" value="SSM1_domain"/>
</dbReference>
<dbReference type="Gene3D" id="3.40.50.1000">
    <property type="entry name" value="HAD superfamily/HAD-like"/>
    <property type="match status" value="1"/>
</dbReference>
<dbReference type="GO" id="GO:0009166">
    <property type="term" value="P:nucleotide catabolic process"/>
    <property type="evidence" value="ECO:0007669"/>
    <property type="project" value="TreeGrafter"/>
</dbReference>
<dbReference type="InterPro" id="IPR006439">
    <property type="entry name" value="HAD-SF_hydro_IA"/>
</dbReference>
<dbReference type="InterPro" id="IPR010237">
    <property type="entry name" value="Pyr-5-nucltdase"/>
</dbReference>
<dbReference type="SFLD" id="SFLDG01132">
    <property type="entry name" value="C1.5.3:_5'-Nucleotidase_Like"/>
    <property type="match status" value="1"/>
</dbReference>